<dbReference type="InterPro" id="IPR053140">
    <property type="entry name" value="GDSL_Rv0518-like"/>
</dbReference>
<dbReference type="SUPFAM" id="SSF52266">
    <property type="entry name" value="SGNH hydrolase"/>
    <property type="match status" value="1"/>
</dbReference>
<dbReference type="CDD" id="cd01830">
    <property type="entry name" value="XynE_like"/>
    <property type="match status" value="1"/>
</dbReference>
<keyword evidence="1" id="KW-0732">Signal</keyword>
<comment type="caution">
    <text evidence="3">The sequence shown here is derived from an EMBL/GenBank/DDBJ whole genome shotgun (WGS) entry which is preliminary data.</text>
</comment>
<protein>
    <submittedName>
        <fullName evidence="3">Lipase</fullName>
    </submittedName>
</protein>
<gene>
    <name evidence="3" type="ORF">CR105_24860</name>
</gene>
<organism evidence="3 4">
    <name type="scientific">Massilia eurypsychrophila</name>
    <dbReference type="NCBI Taxonomy" id="1485217"/>
    <lineage>
        <taxon>Bacteria</taxon>
        <taxon>Pseudomonadati</taxon>
        <taxon>Pseudomonadota</taxon>
        <taxon>Betaproteobacteria</taxon>
        <taxon>Burkholderiales</taxon>
        <taxon>Oxalobacteraceae</taxon>
        <taxon>Telluria group</taxon>
        <taxon>Massilia</taxon>
    </lineage>
</organism>
<dbReference type="RefSeq" id="WP_099793284.1">
    <property type="nucleotide sequence ID" value="NZ_JBHLYV010000100.1"/>
</dbReference>
<evidence type="ECO:0000313" key="4">
    <source>
        <dbReference type="Proteomes" id="UP000230390"/>
    </source>
</evidence>
<dbReference type="PANTHER" id="PTHR43784">
    <property type="entry name" value="GDSL-LIKE LIPASE/ACYLHYDROLASE, PUTATIVE (AFU_ORTHOLOGUE AFUA_2G00820)-RELATED"/>
    <property type="match status" value="1"/>
</dbReference>
<evidence type="ECO:0000256" key="1">
    <source>
        <dbReference type="SAM" id="SignalP"/>
    </source>
</evidence>
<proteinExistence type="predicted"/>
<dbReference type="Proteomes" id="UP000230390">
    <property type="component" value="Unassembled WGS sequence"/>
</dbReference>
<name>A0A2G8T8K8_9BURK</name>
<feature type="domain" description="SGNH hydrolase-type esterase" evidence="2">
    <location>
        <begin position="203"/>
        <end position="399"/>
    </location>
</feature>
<dbReference type="InterPro" id="IPR013830">
    <property type="entry name" value="SGNH_hydro"/>
</dbReference>
<dbReference type="Pfam" id="PF13472">
    <property type="entry name" value="Lipase_GDSL_2"/>
    <property type="match status" value="1"/>
</dbReference>
<dbReference type="PANTHER" id="PTHR43784:SF2">
    <property type="entry name" value="GDSL-LIKE LIPASE_ACYLHYDROLASE, PUTATIVE (AFU_ORTHOLOGUE AFUA_2G00820)-RELATED"/>
    <property type="match status" value="1"/>
</dbReference>
<dbReference type="GO" id="GO:0016788">
    <property type="term" value="F:hydrolase activity, acting on ester bonds"/>
    <property type="evidence" value="ECO:0007669"/>
    <property type="project" value="UniProtKB-ARBA"/>
</dbReference>
<dbReference type="InterPro" id="IPR036514">
    <property type="entry name" value="SGNH_hydro_sf"/>
</dbReference>
<dbReference type="AlphaFoldDB" id="A0A2G8T8K8"/>
<accession>A0A2G8T8K8</accession>
<evidence type="ECO:0000313" key="3">
    <source>
        <dbReference type="EMBL" id="PIL42319.1"/>
    </source>
</evidence>
<sequence length="421" mass="44097">MQILFPAIGALALACAACPAAATTNNWVTSWMASPQPAWQSGFVLPLNVPRTLDSVSIREVVQLSSGGESLRLVFSNRYGSAPLMIGEVRVALALREAETVGGTDRAVTFGGKRSVTIAPGANGISDPLRMSAQPLARLAVSSYFPQPTSVSSFHWGDQQTAYAMKGNATGASTLPKADRVKGRLFLNAVLVDAAAGARTVVALGDSTTDGNGSTPDRNRRWPDHLAQRLAGAGVAVANAGISGARLLDDMMGVNALARFEHDVLAQPGIYTVVVYIGINDIGWPGSPFAPSAAPVGAEQLIAGYRQLIAAARVRGVRIVGATMTPFAGALQGTALEGHYSPAKDAVRRKVNDWIRTSGEFDAVADFDKVLRDPRDPARLLAAYDSGDHLHPGDAGYAAIAQSLDDATLFGTAPRASKGRR</sequence>
<keyword evidence="4" id="KW-1185">Reference proteome</keyword>
<evidence type="ECO:0000259" key="2">
    <source>
        <dbReference type="Pfam" id="PF13472"/>
    </source>
</evidence>
<dbReference type="Gene3D" id="3.40.50.1110">
    <property type="entry name" value="SGNH hydrolase"/>
    <property type="match status" value="1"/>
</dbReference>
<dbReference type="OrthoDB" id="1828825at2"/>
<feature type="chain" id="PRO_5013815971" evidence="1">
    <location>
        <begin position="23"/>
        <end position="421"/>
    </location>
</feature>
<reference evidence="3 4" key="1">
    <citation type="submission" date="2017-10" db="EMBL/GenBank/DDBJ databases">
        <title>Massilia psychrophilum sp. nov., a novel purple-pigmented bacterium isolated from Tianshan glacier, Xinjiang Municipality, China.</title>
        <authorList>
            <person name="Wang H."/>
        </authorList>
    </citation>
    <scope>NUCLEOTIDE SEQUENCE [LARGE SCALE GENOMIC DNA]</scope>
    <source>
        <strain evidence="3 4">JCM 30074</strain>
    </source>
</reference>
<dbReference type="EMBL" id="PDOC01000029">
    <property type="protein sequence ID" value="PIL42319.1"/>
    <property type="molecule type" value="Genomic_DNA"/>
</dbReference>
<feature type="signal peptide" evidence="1">
    <location>
        <begin position="1"/>
        <end position="22"/>
    </location>
</feature>